<sequence length="380" mass="45201">MSVQFFSKLSQNYVEILENDDEYYDVTIEVGEEPDVKIFRAHKIILRYRSLFFRRALASNDNNKLIQIKLSNIPPEILIYYIFKVLIAAEELLLQELVDYLQTYFIENKSEWMEQHFIELTHRISFKSNNLMELQQFCTDLMAKSPEKIFKSLDFTSLSEKSLILLIKRDDLQMKEVEVWEHVLKWGLAKHQDFLSDPDTWTDNDFKMIRDILKNCLPLIRFYSLSSEEFVKKVRPYRKLLNQKFYENLLNSYLDPNYEPEKENILLPRNLIIDELIETKIVNLNIISIISRWIDKVDFNSKFSYLRELYLPYKFDLILRGSQAGFAPEKFHKLCDNKPNTVTFIKVRGTEEILGGYNPFIWKTYGGWGQSLDSFIFSST</sequence>
<dbReference type="InterPro" id="IPR011333">
    <property type="entry name" value="SKP1/BTB/POZ_sf"/>
</dbReference>
<dbReference type="InterPro" id="IPR011705">
    <property type="entry name" value="BACK"/>
</dbReference>
<dbReference type="AlphaFoldDB" id="A0A2Z6S3H7"/>
<feature type="domain" description="TLDc" evidence="2">
    <location>
        <begin position="280"/>
        <end position="380"/>
    </location>
</feature>
<dbReference type="Gene3D" id="1.25.40.420">
    <property type="match status" value="1"/>
</dbReference>
<comment type="caution">
    <text evidence="3">The sequence shown here is derived from an EMBL/GenBank/DDBJ whole genome shotgun (WGS) entry which is preliminary data.</text>
</comment>
<dbReference type="InterPro" id="IPR000210">
    <property type="entry name" value="BTB/POZ_dom"/>
</dbReference>
<dbReference type="Pfam" id="PF00651">
    <property type="entry name" value="BTB"/>
    <property type="match status" value="1"/>
</dbReference>
<organism evidence="3 4">
    <name type="scientific">Rhizophagus clarus</name>
    <dbReference type="NCBI Taxonomy" id="94130"/>
    <lineage>
        <taxon>Eukaryota</taxon>
        <taxon>Fungi</taxon>
        <taxon>Fungi incertae sedis</taxon>
        <taxon>Mucoromycota</taxon>
        <taxon>Glomeromycotina</taxon>
        <taxon>Glomeromycetes</taxon>
        <taxon>Glomerales</taxon>
        <taxon>Glomeraceae</taxon>
        <taxon>Rhizophagus</taxon>
    </lineage>
</organism>
<dbReference type="Proteomes" id="UP000247702">
    <property type="component" value="Unassembled WGS sequence"/>
</dbReference>
<dbReference type="PROSITE" id="PS50097">
    <property type="entry name" value="BTB"/>
    <property type="match status" value="1"/>
</dbReference>
<dbReference type="PANTHER" id="PTHR45774:SF3">
    <property type="entry name" value="BTB (POZ) DOMAIN-CONTAINING 2B-RELATED"/>
    <property type="match status" value="1"/>
</dbReference>
<name>A0A2Z6S3H7_9GLOM</name>
<dbReference type="SUPFAM" id="SSF54695">
    <property type="entry name" value="POZ domain"/>
    <property type="match status" value="1"/>
</dbReference>
<dbReference type="CDD" id="cd18186">
    <property type="entry name" value="BTB_POZ_ZBTB_KLHL-like"/>
    <property type="match status" value="1"/>
</dbReference>
<feature type="domain" description="BTB" evidence="1">
    <location>
        <begin position="24"/>
        <end position="91"/>
    </location>
</feature>
<dbReference type="InterPro" id="IPR006571">
    <property type="entry name" value="TLDc_dom"/>
</dbReference>
<dbReference type="Pfam" id="PF07707">
    <property type="entry name" value="BACK"/>
    <property type="match status" value="1"/>
</dbReference>
<evidence type="ECO:0000313" key="3">
    <source>
        <dbReference type="EMBL" id="GBC09948.1"/>
    </source>
</evidence>
<dbReference type="PROSITE" id="PS51886">
    <property type="entry name" value="TLDC"/>
    <property type="match status" value="1"/>
</dbReference>
<evidence type="ECO:0000313" key="4">
    <source>
        <dbReference type="Proteomes" id="UP000247702"/>
    </source>
</evidence>
<reference evidence="3 4" key="1">
    <citation type="submission" date="2017-11" db="EMBL/GenBank/DDBJ databases">
        <title>The genome of Rhizophagus clarus HR1 reveals common genetic basis of auxotrophy among arbuscular mycorrhizal fungi.</title>
        <authorList>
            <person name="Kobayashi Y."/>
        </authorList>
    </citation>
    <scope>NUCLEOTIDE SEQUENCE [LARGE SCALE GENOMIC DNA]</scope>
    <source>
        <strain evidence="3 4">HR1</strain>
    </source>
</reference>
<evidence type="ECO:0008006" key="5">
    <source>
        <dbReference type="Google" id="ProtNLM"/>
    </source>
</evidence>
<keyword evidence="4" id="KW-1185">Reference proteome</keyword>
<gene>
    <name evidence="3" type="ORF">RclHR1_09220004</name>
</gene>
<dbReference type="EMBL" id="BEXD01004340">
    <property type="protein sequence ID" value="GBC09948.1"/>
    <property type="molecule type" value="Genomic_DNA"/>
</dbReference>
<evidence type="ECO:0000259" key="2">
    <source>
        <dbReference type="PROSITE" id="PS51886"/>
    </source>
</evidence>
<proteinExistence type="predicted"/>
<evidence type="ECO:0000259" key="1">
    <source>
        <dbReference type="PROSITE" id="PS50097"/>
    </source>
</evidence>
<dbReference type="PANTHER" id="PTHR45774">
    <property type="entry name" value="BTB/POZ DOMAIN-CONTAINING"/>
    <property type="match status" value="1"/>
</dbReference>
<dbReference type="Gene3D" id="3.30.710.10">
    <property type="entry name" value="Potassium Channel Kv1.1, Chain A"/>
    <property type="match status" value="1"/>
</dbReference>
<protein>
    <recommendedName>
        <fullName evidence="5">BTB domain-containing protein</fullName>
    </recommendedName>
</protein>
<dbReference type="Pfam" id="PF07534">
    <property type="entry name" value="TLD"/>
    <property type="match status" value="1"/>
</dbReference>
<accession>A0A2Z6S3H7</accession>